<evidence type="ECO:0008006" key="5">
    <source>
        <dbReference type="Google" id="ProtNLM"/>
    </source>
</evidence>
<gene>
    <name evidence="3" type="ORF">GCM10023321_63860</name>
</gene>
<dbReference type="Proteomes" id="UP001428817">
    <property type="component" value="Unassembled WGS sequence"/>
</dbReference>
<accession>A0ABP9QXE2</accession>
<feature type="transmembrane region" description="Helical" evidence="2">
    <location>
        <begin position="50"/>
        <end position="69"/>
    </location>
</feature>
<organism evidence="3 4">
    <name type="scientific">Pseudonocardia eucalypti</name>
    <dbReference type="NCBI Taxonomy" id="648755"/>
    <lineage>
        <taxon>Bacteria</taxon>
        <taxon>Bacillati</taxon>
        <taxon>Actinomycetota</taxon>
        <taxon>Actinomycetes</taxon>
        <taxon>Pseudonocardiales</taxon>
        <taxon>Pseudonocardiaceae</taxon>
        <taxon>Pseudonocardia</taxon>
    </lineage>
</organism>
<evidence type="ECO:0000313" key="3">
    <source>
        <dbReference type="EMBL" id="GAA5168985.1"/>
    </source>
</evidence>
<dbReference type="EMBL" id="BAABJP010000041">
    <property type="protein sequence ID" value="GAA5168985.1"/>
    <property type="molecule type" value="Genomic_DNA"/>
</dbReference>
<feature type="compositionally biased region" description="Polar residues" evidence="1">
    <location>
        <begin position="433"/>
        <end position="442"/>
    </location>
</feature>
<evidence type="ECO:0000256" key="2">
    <source>
        <dbReference type="SAM" id="Phobius"/>
    </source>
</evidence>
<proteinExistence type="predicted"/>
<dbReference type="InterPro" id="IPR045782">
    <property type="entry name" value="TrbL_3"/>
</dbReference>
<keyword evidence="2" id="KW-1133">Transmembrane helix</keyword>
<dbReference type="Pfam" id="PF19590">
    <property type="entry name" value="TrbL_3"/>
    <property type="match status" value="1"/>
</dbReference>
<keyword evidence="4" id="KW-1185">Reference proteome</keyword>
<feature type="transmembrane region" description="Helical" evidence="2">
    <location>
        <begin position="172"/>
        <end position="193"/>
    </location>
</feature>
<feature type="transmembrane region" description="Helical" evidence="2">
    <location>
        <begin position="199"/>
        <end position="222"/>
    </location>
</feature>
<evidence type="ECO:0000313" key="4">
    <source>
        <dbReference type="Proteomes" id="UP001428817"/>
    </source>
</evidence>
<name>A0ABP9QXE2_9PSEU</name>
<feature type="compositionally biased region" description="Basic residues" evidence="1">
    <location>
        <begin position="311"/>
        <end position="325"/>
    </location>
</feature>
<feature type="transmembrane region" description="Helical" evidence="2">
    <location>
        <begin position="243"/>
        <end position="262"/>
    </location>
</feature>
<keyword evidence="2" id="KW-0472">Membrane</keyword>
<protein>
    <recommendedName>
        <fullName evidence="5">TrbL/VirB6 plasmid conjugal transfer protein</fullName>
    </recommendedName>
</protein>
<feature type="transmembrane region" description="Helical" evidence="2">
    <location>
        <begin position="81"/>
        <end position="103"/>
    </location>
</feature>
<feature type="region of interest" description="Disordered" evidence="1">
    <location>
        <begin position="294"/>
        <end position="484"/>
    </location>
</feature>
<feature type="compositionally biased region" description="Low complexity" evidence="1">
    <location>
        <begin position="300"/>
        <end position="310"/>
    </location>
</feature>
<keyword evidence="2" id="KW-0812">Transmembrane</keyword>
<feature type="compositionally biased region" description="Low complexity" evidence="1">
    <location>
        <begin position="455"/>
        <end position="465"/>
    </location>
</feature>
<comment type="caution">
    <text evidence="3">The sequence shown here is derived from an EMBL/GenBank/DDBJ whole genome shotgun (WGS) entry which is preliminary data.</text>
</comment>
<evidence type="ECO:0000256" key="1">
    <source>
        <dbReference type="SAM" id="MobiDB-lite"/>
    </source>
</evidence>
<feature type="transmembrane region" description="Helical" evidence="2">
    <location>
        <begin position="145"/>
        <end position="165"/>
    </location>
</feature>
<feature type="compositionally biased region" description="Low complexity" evidence="1">
    <location>
        <begin position="365"/>
        <end position="379"/>
    </location>
</feature>
<sequence>MSGALEWVLRNTVMDGLNPLLALMGRTVLSTPTPDSLPHLVELWESTRTIAVSAYVLLVMVSALVVMAYHTLQTHHSLRDAIPRVLIGFLASNFSLLIVSTAIETSNALAAGVLGDGVNPTQAATAMREIVMGSGLMTGGVDSGGLWLVIVVACLLIMIIFLLVGYGVRVALLANLMVAAPLVLATYALPAPLDRLAAWWWRAFGALLGAQLAQSLAFAVALRVFFTPGAFRFDDGLTQPLMSLFLAIGVVVVIVAVPFWTLSAAKLGQGGSMLGRLVKTYLVMKTFGLVKGRVMGKPGAGPRRPTTNTRGPRRSGAKPSTRHRVPGAAGGVPASNAHRKPNPPGSGARSRVGRAFSRLRRNRDVQAGRGRAGVAHAGQWARMDPARTATTARPGRSGGSARMPIGARPAQPALRTPKTTKQPARSTPYRASDSASGGSRNLAQPLAGTPRRHAPAPAGLAARRATGQPTQRVRRRTTGDQRRP</sequence>
<reference evidence="4" key="1">
    <citation type="journal article" date="2019" name="Int. J. Syst. Evol. Microbiol.">
        <title>The Global Catalogue of Microorganisms (GCM) 10K type strain sequencing project: providing services to taxonomists for standard genome sequencing and annotation.</title>
        <authorList>
            <consortium name="The Broad Institute Genomics Platform"/>
            <consortium name="The Broad Institute Genome Sequencing Center for Infectious Disease"/>
            <person name="Wu L."/>
            <person name="Ma J."/>
        </authorList>
    </citation>
    <scope>NUCLEOTIDE SEQUENCE [LARGE SCALE GENOMIC DNA]</scope>
    <source>
        <strain evidence="4">JCM 18303</strain>
    </source>
</reference>